<keyword evidence="2" id="KW-1185">Reference proteome</keyword>
<gene>
    <name evidence="1" type="ORF">DF947_09050</name>
</gene>
<dbReference type="InterPro" id="IPR032173">
    <property type="entry name" value="DUF5007"/>
</dbReference>
<dbReference type="AlphaFoldDB" id="A0A317F366"/>
<dbReference type="Proteomes" id="UP000245391">
    <property type="component" value="Unassembled WGS sequence"/>
</dbReference>
<sequence>MKKIYLFGGILCLIIATLSFNACKKVKEGFLSDYLRYSSNPLRVNAGSFYLSQGLIPDASTPPFEVTLLNVRHKDTGKRAEEFFKEYELDVWKLPYDPTTDTTLALINAKRTRVKKTPFEVTPVSGQMVFNEASNNIPPGEYLLDIQVKNPNGTKTYNGICTIILAPQVEYEYINAPYSLAVEANSETAIRFAYDADWIDATVGRSTTAWLKIKRVADSPNQVVLKFKDKNGALFAPSEYKQRPSGNSYLKTLGTFAYKTTVTDTAVLYDYATSPFPALYWDSQSNGINCYYRINANNVASIDTASATNWNPPSQLPYGTWNKRPVKLNVRFNTRINRPGKYIYEIILAATKK</sequence>
<evidence type="ECO:0000313" key="1">
    <source>
        <dbReference type="EMBL" id="PWS31928.1"/>
    </source>
</evidence>
<dbReference type="Pfam" id="PF16398">
    <property type="entry name" value="DUF5007"/>
    <property type="match status" value="1"/>
</dbReference>
<proteinExistence type="predicted"/>
<organism evidence="1 2">
    <name type="scientific">Pedobacter paludis</name>
    <dbReference type="NCBI Taxonomy" id="2203212"/>
    <lineage>
        <taxon>Bacteria</taxon>
        <taxon>Pseudomonadati</taxon>
        <taxon>Bacteroidota</taxon>
        <taxon>Sphingobacteriia</taxon>
        <taxon>Sphingobacteriales</taxon>
        <taxon>Sphingobacteriaceae</taxon>
        <taxon>Pedobacter</taxon>
    </lineage>
</organism>
<name>A0A317F366_9SPHI</name>
<comment type="caution">
    <text evidence="1">The sequence shown here is derived from an EMBL/GenBank/DDBJ whole genome shotgun (WGS) entry which is preliminary data.</text>
</comment>
<dbReference type="RefSeq" id="WP_109929382.1">
    <property type="nucleotide sequence ID" value="NZ_QGNY01000003.1"/>
</dbReference>
<reference evidence="2" key="1">
    <citation type="submission" date="2018-05" db="EMBL/GenBank/DDBJ databases">
        <title>Pedobacter paludis sp. nov., isolated from wetland soil.</title>
        <authorList>
            <person name="Zhang Y."/>
        </authorList>
    </citation>
    <scope>NUCLEOTIDE SEQUENCE [LARGE SCALE GENOMIC DNA]</scope>
    <source>
        <strain evidence="2">R-8</strain>
    </source>
</reference>
<evidence type="ECO:0000313" key="2">
    <source>
        <dbReference type="Proteomes" id="UP000245391"/>
    </source>
</evidence>
<dbReference type="EMBL" id="QGNY01000003">
    <property type="protein sequence ID" value="PWS31928.1"/>
    <property type="molecule type" value="Genomic_DNA"/>
</dbReference>
<dbReference type="OrthoDB" id="628330at2"/>
<protein>
    <submittedName>
        <fullName evidence="1">DUF5007 domain-containing protein</fullName>
    </submittedName>
</protein>
<accession>A0A317F366</accession>